<gene>
    <name evidence="3" type="ORF">BOKJ2_LOCUS4489</name>
</gene>
<keyword evidence="4" id="KW-1185">Reference proteome</keyword>
<protein>
    <submittedName>
        <fullName evidence="3">Uncharacterized protein</fullName>
    </submittedName>
</protein>
<feature type="signal peptide" evidence="2">
    <location>
        <begin position="1"/>
        <end position="19"/>
    </location>
</feature>
<keyword evidence="2" id="KW-0732">Signal</keyword>
<feature type="region of interest" description="Disordered" evidence="1">
    <location>
        <begin position="63"/>
        <end position="116"/>
    </location>
</feature>
<dbReference type="AlphaFoldDB" id="A0A811K9F6"/>
<organism evidence="3 4">
    <name type="scientific">Bursaphelenchus okinawaensis</name>
    <dbReference type="NCBI Taxonomy" id="465554"/>
    <lineage>
        <taxon>Eukaryota</taxon>
        <taxon>Metazoa</taxon>
        <taxon>Ecdysozoa</taxon>
        <taxon>Nematoda</taxon>
        <taxon>Chromadorea</taxon>
        <taxon>Rhabditida</taxon>
        <taxon>Tylenchina</taxon>
        <taxon>Tylenchomorpha</taxon>
        <taxon>Aphelenchoidea</taxon>
        <taxon>Aphelenchoididae</taxon>
        <taxon>Bursaphelenchus</taxon>
    </lineage>
</organism>
<name>A0A811K9F6_9BILA</name>
<feature type="compositionally biased region" description="Low complexity" evidence="1">
    <location>
        <begin position="73"/>
        <end position="91"/>
    </location>
</feature>
<evidence type="ECO:0000256" key="1">
    <source>
        <dbReference type="SAM" id="MobiDB-lite"/>
    </source>
</evidence>
<dbReference type="Proteomes" id="UP000783686">
    <property type="component" value="Unassembled WGS sequence"/>
</dbReference>
<proteinExistence type="predicted"/>
<comment type="caution">
    <text evidence="3">The sequence shown here is derived from an EMBL/GenBank/DDBJ whole genome shotgun (WGS) entry which is preliminary data.</text>
</comment>
<evidence type="ECO:0000313" key="4">
    <source>
        <dbReference type="Proteomes" id="UP000614601"/>
    </source>
</evidence>
<feature type="chain" id="PRO_5036220906" evidence="2">
    <location>
        <begin position="20"/>
        <end position="116"/>
    </location>
</feature>
<dbReference type="EMBL" id="CAJFCW020000002">
    <property type="protein sequence ID" value="CAG9097273.1"/>
    <property type="molecule type" value="Genomic_DNA"/>
</dbReference>
<feature type="compositionally biased region" description="Basic residues" evidence="1">
    <location>
        <begin position="100"/>
        <end position="116"/>
    </location>
</feature>
<evidence type="ECO:0000256" key="2">
    <source>
        <dbReference type="SAM" id="SignalP"/>
    </source>
</evidence>
<dbReference type="EMBL" id="CAJFDH010000002">
    <property type="protein sequence ID" value="CAD5212688.1"/>
    <property type="molecule type" value="Genomic_DNA"/>
</dbReference>
<accession>A0A811K9F6</accession>
<evidence type="ECO:0000313" key="3">
    <source>
        <dbReference type="EMBL" id="CAD5212688.1"/>
    </source>
</evidence>
<reference evidence="3" key="1">
    <citation type="submission" date="2020-09" db="EMBL/GenBank/DDBJ databases">
        <authorList>
            <person name="Kikuchi T."/>
        </authorList>
    </citation>
    <scope>NUCLEOTIDE SEQUENCE</scope>
    <source>
        <strain evidence="3">SH1</strain>
    </source>
</reference>
<dbReference type="Proteomes" id="UP000614601">
    <property type="component" value="Unassembled WGS sequence"/>
</dbReference>
<sequence length="116" mass="12230">MRFTILFAVFVIVLGVAEAGIFDWIFGGSGEPAAPAVPETASLSSLRRKRSFGFGIGFPFGGSRRGPHGGYHHGSSSSEEGSGSGDNSAEGSGSGDYEHHHRHHHGGSFHRHSGRQ</sequence>